<evidence type="ECO:0000313" key="1">
    <source>
        <dbReference type="EMBL" id="ANI13030.1"/>
    </source>
</evidence>
<protein>
    <recommendedName>
        <fullName evidence="6">Flagellar biosynthesis protein FlgE</fullName>
    </recommendedName>
</protein>
<dbReference type="EMBL" id="FOLS01000031">
    <property type="protein sequence ID" value="SFD62005.1"/>
    <property type="molecule type" value="Genomic_DNA"/>
</dbReference>
<gene>
    <name evidence="1" type="ORF">A9C11_03090</name>
    <name evidence="2" type="ORF">P3W55_31905</name>
    <name evidence="3" type="ORF">SAMN05216577_1312</name>
</gene>
<dbReference type="STRING" id="53408.A9C11_03090"/>
<evidence type="ECO:0008006" key="6">
    <source>
        <dbReference type="Google" id="ProtNLM"/>
    </source>
</evidence>
<reference evidence="2" key="3">
    <citation type="submission" date="2023-03" db="EMBL/GenBank/DDBJ databases">
        <title>Draft assemblies of triclosan tolerant bacteria isolated from returned activated sludge.</title>
        <authorList>
            <person name="Van Hamelsveld S."/>
        </authorList>
    </citation>
    <scope>NUCLEOTIDE SEQUENCE</scope>
    <source>
        <strain evidence="2">GW210015_S63</strain>
    </source>
</reference>
<dbReference type="Proteomes" id="UP000077748">
    <property type="component" value="Chromosome"/>
</dbReference>
<reference evidence="1 4" key="1">
    <citation type="submission" date="2016-05" db="EMBL/GenBank/DDBJ databases">
        <title>Genome Sequence of Pseudomonas citronellolis Strain SJTE-3, an Estrogens and Persistent Organic Pollutants degradation strain.</title>
        <authorList>
            <person name="Liang R."/>
        </authorList>
    </citation>
    <scope>NUCLEOTIDE SEQUENCE [LARGE SCALE GENOMIC DNA]</scope>
    <source>
        <strain evidence="1 4">SJTE-3</strain>
    </source>
</reference>
<dbReference type="OrthoDB" id="5705747at2"/>
<proteinExistence type="predicted"/>
<dbReference type="RefSeq" id="WP_009615495.1">
    <property type="nucleotide sequence ID" value="NZ_BDGS01000001.1"/>
</dbReference>
<dbReference type="Proteomes" id="UP001220662">
    <property type="component" value="Unassembled WGS sequence"/>
</dbReference>
<evidence type="ECO:0000313" key="2">
    <source>
        <dbReference type="EMBL" id="MDF3846326.1"/>
    </source>
</evidence>
<dbReference type="Proteomes" id="UP000183385">
    <property type="component" value="Unassembled WGS sequence"/>
</dbReference>
<name>A0A127MLH8_9PSED</name>
<keyword evidence="5" id="KW-1185">Reference proteome</keyword>
<evidence type="ECO:0000313" key="4">
    <source>
        <dbReference type="Proteomes" id="UP000077748"/>
    </source>
</evidence>
<accession>A0A127MLH8</accession>
<dbReference type="EMBL" id="CP015878">
    <property type="protein sequence ID" value="ANI13030.1"/>
    <property type="molecule type" value="Genomic_DNA"/>
</dbReference>
<sequence length="75" mass="7890">MEISGNAFSTGLQGLQRGLQQVDRAAAQVAAQPVAKDDIARPVVDMEMSKYAALASSRVLQTADETLGTLIDISV</sequence>
<dbReference type="EMBL" id="JARJLR010000527">
    <property type="protein sequence ID" value="MDF3846326.1"/>
    <property type="molecule type" value="Genomic_DNA"/>
</dbReference>
<evidence type="ECO:0000313" key="3">
    <source>
        <dbReference type="EMBL" id="SFD62005.1"/>
    </source>
</evidence>
<dbReference type="AlphaFoldDB" id="A0A127MLH8"/>
<evidence type="ECO:0000313" key="5">
    <source>
        <dbReference type="Proteomes" id="UP000183385"/>
    </source>
</evidence>
<organism evidence="1 4">
    <name type="scientific">Pseudomonas citronellolis</name>
    <dbReference type="NCBI Taxonomy" id="53408"/>
    <lineage>
        <taxon>Bacteria</taxon>
        <taxon>Pseudomonadati</taxon>
        <taxon>Pseudomonadota</taxon>
        <taxon>Gammaproteobacteria</taxon>
        <taxon>Pseudomonadales</taxon>
        <taxon>Pseudomonadaceae</taxon>
        <taxon>Pseudomonas</taxon>
    </lineage>
</organism>
<reference evidence="3 5" key="2">
    <citation type="submission" date="2016-10" db="EMBL/GenBank/DDBJ databases">
        <authorList>
            <person name="Varghese N."/>
            <person name="Submissions S."/>
        </authorList>
    </citation>
    <scope>NUCLEOTIDE SEQUENCE [LARGE SCALE GENOMIC DNA]</scope>
    <source>
        <strain evidence="3 5">LMG 18378</strain>
    </source>
</reference>
<dbReference type="GeneID" id="72993830"/>
<dbReference type="KEGG" id="pcq:PcP3B5_06350"/>